<accession>C0P166</accession>
<dbReference type="GeneID" id="69042162"/>
<feature type="region of interest" description="Disordered" evidence="1">
    <location>
        <begin position="14"/>
        <end position="35"/>
    </location>
</feature>
<evidence type="ECO:0000313" key="3">
    <source>
        <dbReference type="Proteomes" id="UP000001631"/>
    </source>
</evidence>
<keyword evidence="3" id="KW-1185">Reference proteome</keyword>
<sequence>METEDEEIAVPVIRASADGTLGKEQGNSKEEHKPYSERTYSTTGMVIQRQHQQGLQFQTRSALYFHGLFLGPSLWRFLGLSRGKLWARGKVFDWQLQPLPQHAHGLADNITVNIVEEIEMKISILEFDRISSHTIRLWVWDLDVEQAKTHKTAGLLRNTCGEKQHPPARYST</sequence>
<evidence type="ECO:0000256" key="1">
    <source>
        <dbReference type="SAM" id="MobiDB-lite"/>
    </source>
</evidence>
<name>C0P166_AJECG</name>
<feature type="compositionally biased region" description="Basic and acidic residues" evidence="1">
    <location>
        <begin position="26"/>
        <end position="35"/>
    </location>
</feature>
<proteinExistence type="predicted"/>
<gene>
    <name evidence="2" type="ORF">HCBG_09146</name>
</gene>
<dbReference type="AlphaFoldDB" id="C0P166"/>
<dbReference type="Proteomes" id="UP000001631">
    <property type="component" value="Unassembled WGS sequence"/>
</dbReference>
<dbReference type="RefSeq" id="XP_045283062.1">
    <property type="nucleotide sequence ID" value="XM_045436195.1"/>
</dbReference>
<dbReference type="EMBL" id="GG663384">
    <property type="protein sequence ID" value="EEH02581.1"/>
    <property type="molecule type" value="Genomic_DNA"/>
</dbReference>
<evidence type="ECO:0000313" key="2">
    <source>
        <dbReference type="EMBL" id="EEH02581.1"/>
    </source>
</evidence>
<organism evidence="2 3">
    <name type="scientific">Ajellomyces capsulatus (strain G186AR / H82 / ATCC MYA-2454 / RMSCC 2432)</name>
    <name type="common">Darling's disease fungus</name>
    <name type="synonym">Histoplasma capsulatum</name>
    <dbReference type="NCBI Taxonomy" id="447093"/>
    <lineage>
        <taxon>Eukaryota</taxon>
        <taxon>Fungi</taxon>
        <taxon>Dikarya</taxon>
        <taxon>Ascomycota</taxon>
        <taxon>Pezizomycotina</taxon>
        <taxon>Eurotiomycetes</taxon>
        <taxon>Eurotiomycetidae</taxon>
        <taxon>Onygenales</taxon>
        <taxon>Ajellomycetaceae</taxon>
        <taxon>Histoplasma</taxon>
    </lineage>
</organism>
<protein>
    <submittedName>
        <fullName evidence="2">Uncharacterized protein</fullName>
    </submittedName>
</protein>
<dbReference type="InParanoid" id="C0P166"/>
<dbReference type="HOGENOM" id="CLU_1554809_0_0_1"/>
<reference evidence="2" key="1">
    <citation type="submission" date="2009-02" db="EMBL/GenBank/DDBJ databases">
        <title>The Genome Sequence of Ajellomyces capsulatus strain G186AR.</title>
        <authorList>
            <consortium name="The Broad Institute Genome Sequencing Platform"/>
            <person name="Champion M."/>
            <person name="Cuomo C."/>
            <person name="Ma L.-J."/>
            <person name="Henn M.R."/>
            <person name="Sil A."/>
            <person name="Goldman B."/>
            <person name="Young S.K."/>
            <person name="Kodira C.D."/>
            <person name="Zeng Q."/>
            <person name="Koehrsen M."/>
            <person name="Alvarado L."/>
            <person name="Berlin A."/>
            <person name="Borenstein D."/>
            <person name="Chen Z."/>
            <person name="Engels R."/>
            <person name="Freedman E."/>
            <person name="Gellesch M."/>
            <person name="Goldberg J."/>
            <person name="Griggs A."/>
            <person name="Gujja S."/>
            <person name="Heiman D."/>
            <person name="Hepburn T."/>
            <person name="Howarth C."/>
            <person name="Jen D."/>
            <person name="Larson L."/>
            <person name="Lewis B."/>
            <person name="Mehta T."/>
            <person name="Park D."/>
            <person name="Pearson M."/>
            <person name="Roberts A."/>
            <person name="Saif S."/>
            <person name="Shea T."/>
            <person name="Shenoy N."/>
            <person name="Sisk P."/>
            <person name="Stolte C."/>
            <person name="Sykes S."/>
            <person name="Walk T."/>
            <person name="White J."/>
            <person name="Yandava C."/>
            <person name="Klein B."/>
            <person name="McEwen J.G."/>
            <person name="Puccia R."/>
            <person name="Goldman G.H."/>
            <person name="Felipe M.S."/>
            <person name="Nino-Vega G."/>
            <person name="San-Blas G."/>
            <person name="Taylor J."/>
            <person name="Mendoza L."/>
            <person name="Galagan J."/>
            <person name="Nusbaum C."/>
            <person name="Birren B."/>
        </authorList>
    </citation>
    <scope>NUCLEOTIDE SEQUENCE</scope>
    <source>
        <strain evidence="2">G186AR</strain>
    </source>
</reference>